<dbReference type="STRING" id="52.CMC5_084080"/>
<dbReference type="KEGG" id="ccro:CMC5_084080"/>
<dbReference type="GO" id="GO:0008170">
    <property type="term" value="F:N-methyltransferase activity"/>
    <property type="evidence" value="ECO:0007669"/>
    <property type="project" value="InterPro"/>
</dbReference>
<dbReference type="EMBL" id="CP012159">
    <property type="protein sequence ID" value="AKT44168.1"/>
    <property type="molecule type" value="Genomic_DNA"/>
</dbReference>
<evidence type="ECO:0000259" key="6">
    <source>
        <dbReference type="Pfam" id="PF01555"/>
    </source>
</evidence>
<comment type="similarity">
    <text evidence="1 4">Belongs to the N(4)/N(6)-methyltransferase family.</text>
</comment>
<dbReference type="GO" id="GO:0032259">
    <property type="term" value="P:methylation"/>
    <property type="evidence" value="ECO:0007669"/>
    <property type="project" value="UniProtKB-KW"/>
</dbReference>
<dbReference type="PANTHER" id="PTHR13370:SF3">
    <property type="entry name" value="TRNA (GUANINE(10)-N2)-METHYLTRANSFERASE HOMOLOG"/>
    <property type="match status" value="1"/>
</dbReference>
<evidence type="ECO:0000256" key="5">
    <source>
        <dbReference type="SAM" id="MobiDB-lite"/>
    </source>
</evidence>
<dbReference type="InterPro" id="IPR002941">
    <property type="entry name" value="DNA_methylase_N4/N6"/>
</dbReference>
<sequence length="265" mass="29899">MRSLPAESVDLVITDPPYESLEKHRAIGTTTRLKHSKASSNDWFTIFPNARFDELFSEIWRVLKRDGHVYLFCDSETMFVVKPVAERIGFKLWKPLVWDKKRIGMGYHYRSRYEFILFFEKGKRKLSNLAIPDILEAPRIVGGYPTEKPSDLSRILVEQSSAPFERVADPFMGSGSVGVAALQMGREFWGADLSPNAVEITRKRLAEVGGEEASFEGVASTRSPRAARPRRTVAPAVEPTSSDGQPLKARATSSRQPPRRRSDTR</sequence>
<feature type="region of interest" description="Disordered" evidence="5">
    <location>
        <begin position="211"/>
        <end position="265"/>
    </location>
</feature>
<dbReference type="Proteomes" id="UP000067626">
    <property type="component" value="Chromosome"/>
</dbReference>
<proteinExistence type="inferred from homology"/>
<evidence type="ECO:0000313" key="7">
    <source>
        <dbReference type="EMBL" id="AKT44168.1"/>
    </source>
</evidence>
<evidence type="ECO:0000256" key="4">
    <source>
        <dbReference type="RuleBase" id="RU362026"/>
    </source>
</evidence>
<keyword evidence="8" id="KW-1185">Reference proteome</keyword>
<accession>A0A0K1EU68</accession>
<name>A0A0K1EU68_CHOCO</name>
<dbReference type="GO" id="GO:0005737">
    <property type="term" value="C:cytoplasm"/>
    <property type="evidence" value="ECO:0007669"/>
    <property type="project" value="TreeGrafter"/>
</dbReference>
<dbReference type="PANTHER" id="PTHR13370">
    <property type="entry name" value="RNA METHYLASE-RELATED"/>
    <property type="match status" value="1"/>
</dbReference>
<evidence type="ECO:0000313" key="8">
    <source>
        <dbReference type="Proteomes" id="UP000067626"/>
    </source>
</evidence>
<dbReference type="PROSITE" id="PS00092">
    <property type="entry name" value="N6_MTASE"/>
    <property type="match status" value="1"/>
</dbReference>
<dbReference type="OrthoDB" id="9800801at2"/>
<evidence type="ECO:0000256" key="2">
    <source>
        <dbReference type="ARBA" id="ARBA00022603"/>
    </source>
</evidence>
<feature type="domain" description="DNA methylase N-4/N-6" evidence="6">
    <location>
        <begin position="143"/>
        <end position="202"/>
    </location>
</feature>
<dbReference type="Pfam" id="PF01555">
    <property type="entry name" value="N6_N4_Mtase"/>
    <property type="match status" value="2"/>
</dbReference>
<feature type="domain" description="DNA methylase N-4/N-6" evidence="6">
    <location>
        <begin position="9"/>
        <end position="125"/>
    </location>
</feature>
<protein>
    <recommendedName>
        <fullName evidence="4">Methyltransferase</fullName>
        <ecNumber evidence="4">2.1.1.-</ecNumber>
    </recommendedName>
</protein>
<dbReference type="InterPro" id="IPR029063">
    <property type="entry name" value="SAM-dependent_MTases_sf"/>
</dbReference>
<gene>
    <name evidence="7" type="ORF">CMC5_084080</name>
</gene>
<dbReference type="InterPro" id="IPR002052">
    <property type="entry name" value="DNA_methylase_N6_adenine_CS"/>
</dbReference>
<dbReference type="Gene3D" id="3.40.50.150">
    <property type="entry name" value="Vaccinia Virus protein VP39"/>
    <property type="match status" value="1"/>
</dbReference>
<dbReference type="PRINTS" id="PR00508">
    <property type="entry name" value="S21N4MTFRASE"/>
</dbReference>
<reference evidence="7 8" key="1">
    <citation type="submission" date="2015-07" db="EMBL/GenBank/DDBJ databases">
        <title>Genome analysis of myxobacterium Chondromyces crocatus Cm c5 reveals a high potential for natural compound synthesis and the genetic basis for the loss of fruiting body formation.</title>
        <authorList>
            <person name="Zaburannyi N."/>
            <person name="Bunk B."/>
            <person name="Maier J."/>
            <person name="Overmann J."/>
            <person name="Mueller R."/>
        </authorList>
    </citation>
    <scope>NUCLEOTIDE SEQUENCE [LARGE SCALE GENOMIC DNA]</scope>
    <source>
        <strain evidence="7 8">Cm c5</strain>
    </source>
</reference>
<dbReference type="GO" id="GO:0003677">
    <property type="term" value="F:DNA binding"/>
    <property type="evidence" value="ECO:0007669"/>
    <property type="project" value="InterPro"/>
</dbReference>
<evidence type="ECO:0000256" key="1">
    <source>
        <dbReference type="ARBA" id="ARBA00006594"/>
    </source>
</evidence>
<keyword evidence="2" id="KW-0489">Methyltransferase</keyword>
<dbReference type="EC" id="2.1.1.-" evidence="4"/>
<dbReference type="REBASE" id="116683">
    <property type="entry name" value="M.CcrC5ORF84080P"/>
</dbReference>
<dbReference type="SUPFAM" id="SSF53335">
    <property type="entry name" value="S-adenosyl-L-methionine-dependent methyltransferases"/>
    <property type="match status" value="1"/>
</dbReference>
<dbReference type="AlphaFoldDB" id="A0A0K1EU68"/>
<organism evidence="7 8">
    <name type="scientific">Chondromyces crocatus</name>
    <dbReference type="NCBI Taxonomy" id="52"/>
    <lineage>
        <taxon>Bacteria</taxon>
        <taxon>Pseudomonadati</taxon>
        <taxon>Myxococcota</taxon>
        <taxon>Polyangia</taxon>
        <taxon>Polyangiales</taxon>
        <taxon>Polyangiaceae</taxon>
        <taxon>Chondromyces</taxon>
    </lineage>
</organism>
<dbReference type="InterPro" id="IPR001091">
    <property type="entry name" value="RM_Methyltransferase"/>
</dbReference>
<keyword evidence="3" id="KW-0808">Transferase</keyword>
<evidence type="ECO:0000256" key="3">
    <source>
        <dbReference type="ARBA" id="ARBA00022679"/>
    </source>
</evidence>